<evidence type="ECO:0000313" key="12">
    <source>
        <dbReference type="EMBL" id="CAF3540666.1"/>
    </source>
</evidence>
<evidence type="ECO:0000259" key="10">
    <source>
        <dbReference type="PROSITE" id="PS51633"/>
    </source>
</evidence>
<feature type="domain" description="CXC" evidence="10">
    <location>
        <begin position="531"/>
        <end position="638"/>
    </location>
</feature>
<dbReference type="GO" id="GO:0003682">
    <property type="term" value="F:chromatin binding"/>
    <property type="evidence" value="ECO:0007669"/>
    <property type="project" value="TreeGrafter"/>
</dbReference>
<dbReference type="Proteomes" id="UP000663882">
    <property type="component" value="Unassembled WGS sequence"/>
</dbReference>
<dbReference type="EMBL" id="CAJOAX010000213">
    <property type="protein sequence ID" value="CAF3540666.1"/>
    <property type="molecule type" value="Genomic_DNA"/>
</dbReference>
<dbReference type="EMBL" id="CAJNOO010001634">
    <property type="protein sequence ID" value="CAF1180841.1"/>
    <property type="molecule type" value="Genomic_DNA"/>
</dbReference>
<dbReference type="PROSITE" id="PS50280">
    <property type="entry name" value="SET"/>
    <property type="match status" value="1"/>
</dbReference>
<dbReference type="InterPro" id="IPR048358">
    <property type="entry name" value="EZH1/2_MCSS"/>
</dbReference>
<evidence type="ECO:0000256" key="8">
    <source>
        <dbReference type="SAM" id="MobiDB-lite"/>
    </source>
</evidence>
<sequence length="790" mass="91139">MATSGVNNHSIVDSIWKDRIERALKHICRTIDIRLRRDAVPLLATIGEQVEQSNQLRRPRIISEPIFIEKQSTLYTSCAYDGITGDKLICSLSILPQIDQLPNMFTYVPLQRNFLCDTVTNLSDLLLDEDDEDIKNLLNSVQSDTTLIQQETLRSYPTTRRTRRSTKTSTIRDKNNEFIFDEEHLMELLKRIKQQPGHASIPMTANDEAALFETLIKLYPSSADLIRDRFGTIFETKSVQSKELTPNVDNSSIALDTTIENTLHSYFMLFCRRCYQYDCYLHRDKQAIPDLNIESKYSNIIYRPCSRYCYRINLISQRRTKFELKRSHSELPDNIKFQIPTNGFYSKHSKLNLIKTESISPINLSSNGFLIKSSLKRKLNDELSEWSSSDKSLFRVFYTIYGNNICMIANLLDKPCSQVYFFYTNDIEIKKTNSYLYRQCSTTSSSTIDSFSAITSSSSDSNDIKINNENKKKKYNGNFKVATKNASEELMENETTICNEKDRQHMTNNQRSSSSSSRRSHSLALRRQRSYQQILLNHRNNLNPEQKRHTYYPCDHDRSKPCNEHCYCVRSGNFCEKYCSCSFTKCDNRFPGCRCRSSCTTKQCPCYAAARECDPDLCTQCGADDFGNINNELKTNSTCSCHNVAIQRSLHKPLLLAESDVAGWGMFTQVNIQRNEFIAEYCGEIVTQDEGELRGRMYDTIGTSFLFDLNEEYMVDATRRGNKIRFANHSINPNCYAKVIRVNGDHRIGIYSKRCITAGEELFFDYRYGANHHLRFVGVEKNTLGDQIDI</sequence>
<name>A0A814UUP1_9BILA</name>
<dbReference type="GO" id="GO:0032259">
    <property type="term" value="P:methylation"/>
    <property type="evidence" value="ECO:0007669"/>
    <property type="project" value="UniProtKB-KW"/>
</dbReference>
<dbReference type="InterPro" id="IPR045318">
    <property type="entry name" value="EZH1/2-like"/>
</dbReference>
<keyword evidence="5" id="KW-0805">Transcription regulation</keyword>
<dbReference type="CDD" id="cd10519">
    <property type="entry name" value="SET_EZH"/>
    <property type="match status" value="1"/>
</dbReference>
<feature type="region of interest" description="Disordered" evidence="8">
    <location>
        <begin position="497"/>
        <end position="524"/>
    </location>
</feature>
<dbReference type="EC" id="2.1.1.356" evidence="1"/>
<dbReference type="OrthoDB" id="6141102at2759"/>
<evidence type="ECO:0000256" key="2">
    <source>
        <dbReference type="ARBA" id="ARBA00022603"/>
    </source>
</evidence>
<dbReference type="Pfam" id="PF18264">
    <property type="entry name" value="preSET_CXC"/>
    <property type="match status" value="1"/>
</dbReference>
<comment type="caution">
    <text evidence="11">The sequence shown here is derived from an EMBL/GenBank/DDBJ whole genome shotgun (WGS) entry which is preliminary data.</text>
</comment>
<dbReference type="Pfam" id="PF00856">
    <property type="entry name" value="SET"/>
    <property type="match status" value="1"/>
</dbReference>
<dbReference type="SMART" id="SM01114">
    <property type="entry name" value="CXC"/>
    <property type="match status" value="1"/>
</dbReference>
<dbReference type="Proteomes" id="UP000663823">
    <property type="component" value="Unassembled WGS sequence"/>
</dbReference>
<dbReference type="PANTHER" id="PTHR45747:SF4">
    <property type="entry name" value="HISTONE-LYSINE N-METHYLTRANSFERASE E(Z)"/>
    <property type="match status" value="1"/>
</dbReference>
<dbReference type="GO" id="GO:0140951">
    <property type="term" value="F:histone H3K27 trimethyltransferase activity"/>
    <property type="evidence" value="ECO:0007669"/>
    <property type="project" value="UniProtKB-EC"/>
</dbReference>
<dbReference type="GO" id="GO:0035098">
    <property type="term" value="C:ESC/E(Z) complex"/>
    <property type="evidence" value="ECO:0007669"/>
    <property type="project" value="TreeGrafter"/>
</dbReference>
<evidence type="ECO:0000313" key="13">
    <source>
        <dbReference type="Proteomes" id="UP000663882"/>
    </source>
</evidence>
<dbReference type="Gene3D" id="2.170.270.10">
    <property type="entry name" value="SET domain"/>
    <property type="match status" value="1"/>
</dbReference>
<reference evidence="11" key="1">
    <citation type="submission" date="2021-02" db="EMBL/GenBank/DDBJ databases">
        <authorList>
            <person name="Nowell W R."/>
        </authorList>
    </citation>
    <scope>NUCLEOTIDE SEQUENCE</scope>
</reference>
<evidence type="ECO:0000256" key="3">
    <source>
        <dbReference type="ARBA" id="ARBA00022679"/>
    </source>
</evidence>
<dbReference type="InterPro" id="IPR001214">
    <property type="entry name" value="SET_dom"/>
</dbReference>
<dbReference type="SUPFAM" id="SSF82199">
    <property type="entry name" value="SET domain"/>
    <property type="match status" value="1"/>
</dbReference>
<dbReference type="InterPro" id="IPR026489">
    <property type="entry name" value="CXC_dom"/>
</dbReference>
<dbReference type="GO" id="GO:0031507">
    <property type="term" value="P:heterochromatin formation"/>
    <property type="evidence" value="ECO:0007669"/>
    <property type="project" value="TreeGrafter"/>
</dbReference>
<evidence type="ECO:0000256" key="4">
    <source>
        <dbReference type="ARBA" id="ARBA00022691"/>
    </source>
</evidence>
<evidence type="ECO:0000256" key="1">
    <source>
        <dbReference type="ARBA" id="ARBA00012186"/>
    </source>
</evidence>
<dbReference type="InterPro" id="IPR033467">
    <property type="entry name" value="Tesmin/TSO1-like_CXC"/>
</dbReference>
<keyword evidence="3" id="KW-0808">Transferase</keyword>
<organism evidence="11 13">
    <name type="scientific">Rotaria sordida</name>
    <dbReference type="NCBI Taxonomy" id="392033"/>
    <lineage>
        <taxon>Eukaryota</taxon>
        <taxon>Metazoa</taxon>
        <taxon>Spiralia</taxon>
        <taxon>Gnathifera</taxon>
        <taxon>Rotifera</taxon>
        <taxon>Eurotatoria</taxon>
        <taxon>Bdelloidea</taxon>
        <taxon>Philodinida</taxon>
        <taxon>Philodinidae</taxon>
        <taxon>Rotaria</taxon>
    </lineage>
</organism>
<evidence type="ECO:0000256" key="6">
    <source>
        <dbReference type="ARBA" id="ARBA00023163"/>
    </source>
</evidence>
<dbReference type="FunFam" id="2.170.270.10:FF:000001">
    <property type="entry name" value="Putative histone-lysine N-methyltransferase EZH2"/>
    <property type="match status" value="1"/>
</dbReference>
<keyword evidence="2" id="KW-0489">Methyltransferase</keyword>
<protein>
    <recommendedName>
        <fullName evidence="1">[histone H3]-lysine(27) N-trimethyltransferase</fullName>
        <ecNumber evidence="1">2.1.1.356</ecNumber>
    </recommendedName>
</protein>
<dbReference type="SMART" id="SM00317">
    <property type="entry name" value="SET"/>
    <property type="match status" value="1"/>
</dbReference>
<keyword evidence="4" id="KW-0949">S-adenosyl-L-methionine</keyword>
<evidence type="ECO:0000259" key="9">
    <source>
        <dbReference type="PROSITE" id="PS50280"/>
    </source>
</evidence>
<proteinExistence type="predicted"/>
<dbReference type="AlphaFoldDB" id="A0A814UUP1"/>
<dbReference type="InterPro" id="IPR041355">
    <property type="entry name" value="Pre-SET_CXC"/>
</dbReference>
<dbReference type="PANTHER" id="PTHR45747">
    <property type="entry name" value="HISTONE-LYSINE N-METHYLTRANSFERASE E(Z)"/>
    <property type="match status" value="1"/>
</dbReference>
<evidence type="ECO:0000313" key="11">
    <source>
        <dbReference type="EMBL" id="CAF1180841.1"/>
    </source>
</evidence>
<feature type="domain" description="SET" evidence="9">
    <location>
        <begin position="652"/>
        <end position="767"/>
    </location>
</feature>
<dbReference type="PROSITE" id="PS51633">
    <property type="entry name" value="CXC"/>
    <property type="match status" value="1"/>
</dbReference>
<dbReference type="InterPro" id="IPR046341">
    <property type="entry name" value="SET_dom_sf"/>
</dbReference>
<accession>A0A814UUP1</accession>
<gene>
    <name evidence="12" type="ORF">OTI717_LOCUS3787</name>
    <name evidence="11" type="ORF">RFH988_LOCUS23500</name>
</gene>
<evidence type="ECO:0000256" key="5">
    <source>
        <dbReference type="ARBA" id="ARBA00023015"/>
    </source>
</evidence>
<keyword evidence="6" id="KW-0804">Transcription</keyword>
<evidence type="ECO:0000256" key="7">
    <source>
        <dbReference type="ARBA" id="ARBA00048568"/>
    </source>
</evidence>
<dbReference type="Pfam" id="PF21358">
    <property type="entry name" value="Ezh2_MCSS"/>
    <property type="match status" value="1"/>
</dbReference>
<comment type="catalytic activity">
    <reaction evidence="7">
        <text>L-lysyl(27)-[histone H3] + 3 S-adenosyl-L-methionine = N(6),N(6),N(6)-trimethyl-L-lysyl(27)-[histone H3] + 3 S-adenosyl-L-homocysteine + 3 H(+)</text>
        <dbReference type="Rhea" id="RHEA:60292"/>
        <dbReference type="Rhea" id="RHEA-COMP:15535"/>
        <dbReference type="Rhea" id="RHEA-COMP:15548"/>
        <dbReference type="ChEBI" id="CHEBI:15378"/>
        <dbReference type="ChEBI" id="CHEBI:29969"/>
        <dbReference type="ChEBI" id="CHEBI:57856"/>
        <dbReference type="ChEBI" id="CHEBI:59789"/>
        <dbReference type="ChEBI" id="CHEBI:61961"/>
        <dbReference type="EC" id="2.1.1.356"/>
    </reaction>
</comment>